<feature type="region of interest" description="Disordered" evidence="1">
    <location>
        <begin position="111"/>
        <end position="132"/>
    </location>
</feature>
<dbReference type="Proteomes" id="UP000815677">
    <property type="component" value="Unassembled WGS sequence"/>
</dbReference>
<organism evidence="2 3">
    <name type="scientific">Mycena chlorophos</name>
    <name type="common">Agaric fungus</name>
    <name type="synonym">Agaricus chlorophos</name>
    <dbReference type="NCBI Taxonomy" id="658473"/>
    <lineage>
        <taxon>Eukaryota</taxon>
        <taxon>Fungi</taxon>
        <taxon>Dikarya</taxon>
        <taxon>Basidiomycota</taxon>
        <taxon>Agaricomycotina</taxon>
        <taxon>Agaricomycetes</taxon>
        <taxon>Agaricomycetidae</taxon>
        <taxon>Agaricales</taxon>
        <taxon>Marasmiineae</taxon>
        <taxon>Mycenaceae</taxon>
        <taxon>Mycena</taxon>
    </lineage>
</organism>
<evidence type="ECO:0000313" key="2">
    <source>
        <dbReference type="EMBL" id="GAT53487.1"/>
    </source>
</evidence>
<feature type="region of interest" description="Disordered" evidence="1">
    <location>
        <begin position="415"/>
        <end position="437"/>
    </location>
</feature>
<proteinExistence type="predicted"/>
<feature type="region of interest" description="Disordered" evidence="1">
    <location>
        <begin position="334"/>
        <end position="356"/>
    </location>
</feature>
<name>A0ABQ0LR57_MYCCL</name>
<keyword evidence="3" id="KW-1185">Reference proteome</keyword>
<feature type="compositionally biased region" description="Pro residues" evidence="1">
    <location>
        <begin position="459"/>
        <end position="468"/>
    </location>
</feature>
<reference evidence="2" key="1">
    <citation type="submission" date="2014-09" db="EMBL/GenBank/DDBJ databases">
        <title>Genome sequence of the luminous mushroom Mycena chlorophos for searching fungal bioluminescence genes.</title>
        <authorList>
            <person name="Tanaka Y."/>
            <person name="Kasuga D."/>
            <person name="Oba Y."/>
            <person name="Hase S."/>
            <person name="Sato K."/>
            <person name="Oba Y."/>
            <person name="Sakakibara Y."/>
        </authorList>
    </citation>
    <scope>NUCLEOTIDE SEQUENCE</scope>
</reference>
<feature type="region of interest" description="Disordered" evidence="1">
    <location>
        <begin position="458"/>
        <end position="487"/>
    </location>
</feature>
<evidence type="ECO:0000256" key="1">
    <source>
        <dbReference type="SAM" id="MobiDB-lite"/>
    </source>
</evidence>
<sequence>MFGRGASSDGGAAEYKVNGASLMGTQSSFPALVASHVLNELSTPIFLHLPLLTSPCFMMSSAAATKTFAFLANPAPVAPIQVVLPLPTQPTTRRRSNSAIIAWAALVQPGSPAPCSPRRRGSSCSRRPSIVSRRPSVGSSFVVVSTPSTPKIDLTALGYSDLFVYCPVTPSTPSPFRQKVADIPIPPIPVSPLPSKPRKGLRHFRSLSALTRGRSKSVSSEMPPMPPAPKSGSKAQFFIAKRKKAQYKAVRPPPLANELAMMQFADGGSLESHAKRVMAHQAKAAGPHAGVGDVFRDGSGGMWWDEDEEWEYAHLLGGEEQLVADGDWVRFDEQEKENELAPGLAGEERRGSVSTQDSDLEPRYIVQVEEMANYVPLTLRRPGASVLAVPARRKAKHLAKPVFIVDAAFGSVSASTASSTKSRRRPAPLQLGSKPADGRSAFLASSFEPSIPSFTVPAPLDPLSPLSPAPSTKGKSSGLNKLFRRRD</sequence>
<feature type="region of interest" description="Disordered" evidence="1">
    <location>
        <begin position="211"/>
        <end position="233"/>
    </location>
</feature>
<accession>A0ABQ0LR57</accession>
<evidence type="ECO:0000313" key="3">
    <source>
        <dbReference type="Proteomes" id="UP000815677"/>
    </source>
</evidence>
<gene>
    <name evidence="2" type="ORF">MCHLO_10434</name>
</gene>
<feature type="compositionally biased region" description="Low complexity" evidence="1">
    <location>
        <begin position="122"/>
        <end position="132"/>
    </location>
</feature>
<dbReference type="EMBL" id="DF848354">
    <property type="protein sequence ID" value="GAT53487.1"/>
    <property type="molecule type" value="Genomic_DNA"/>
</dbReference>
<protein>
    <submittedName>
        <fullName evidence="2">Uncharacterized protein</fullName>
    </submittedName>
</protein>